<evidence type="ECO:0000259" key="8">
    <source>
        <dbReference type="Pfam" id="PF02384"/>
    </source>
</evidence>
<keyword evidence="6" id="KW-0680">Restriction system</keyword>
<dbReference type="PANTHER" id="PTHR42933">
    <property type="entry name" value="SLR6095 PROTEIN"/>
    <property type="match status" value="1"/>
</dbReference>
<dbReference type="InterPro" id="IPR029063">
    <property type="entry name" value="SAM-dependent_MTases_sf"/>
</dbReference>
<keyword evidence="4 10" id="KW-0808">Transferase</keyword>
<proteinExistence type="inferred from homology"/>
<dbReference type="REBASE" id="171480">
    <property type="entry name" value="M.CarVM7ORF9970P"/>
</dbReference>
<gene>
    <name evidence="10" type="ORF">BBI00_09970</name>
</gene>
<dbReference type="InterPro" id="IPR051537">
    <property type="entry name" value="DNA_Adenine_Mtase"/>
</dbReference>
<dbReference type="GO" id="GO:0032259">
    <property type="term" value="P:methylation"/>
    <property type="evidence" value="ECO:0007669"/>
    <property type="project" value="UniProtKB-KW"/>
</dbReference>
<dbReference type="PANTHER" id="PTHR42933:SF4">
    <property type="entry name" value="TYPE I RESTRICTION ENZYME ECOKI METHYLASE SUBUNIT"/>
    <property type="match status" value="1"/>
</dbReference>
<evidence type="ECO:0000256" key="3">
    <source>
        <dbReference type="ARBA" id="ARBA00022603"/>
    </source>
</evidence>
<dbReference type="GO" id="GO:0009307">
    <property type="term" value="P:DNA restriction-modification system"/>
    <property type="evidence" value="ECO:0007669"/>
    <property type="project" value="UniProtKB-KW"/>
</dbReference>
<dbReference type="SUPFAM" id="SSF53335">
    <property type="entry name" value="S-adenosyl-L-methionine-dependent methyltransferases"/>
    <property type="match status" value="1"/>
</dbReference>
<dbReference type="Pfam" id="PF02384">
    <property type="entry name" value="N6_Mtase"/>
    <property type="match status" value="1"/>
</dbReference>
<evidence type="ECO:0000256" key="4">
    <source>
        <dbReference type="ARBA" id="ARBA00022679"/>
    </source>
</evidence>
<evidence type="ECO:0000313" key="11">
    <source>
        <dbReference type="Proteomes" id="UP000093432"/>
    </source>
</evidence>
<name>A0A1B8ZST2_9FLAO</name>
<sequence length="481" mass="55276">MSISGIVDSVRKIMWQDSGLNGDAQRLEQLGWMLFFKVFCDKEDELELLYDNYESPIPAQYHWNNWAADDEGITGDELLNFIDRDLFPALRDLDLSTGNRRALIVHEVFAGNNNYMKSGINIRKVLNKLNEIDFNSTKDRHAFGDVYESLLKDLQSAGKSGEFYTPRAITQFITHVLDPKLGEKILDPACGTGGYLTAAIDSISKKVESVEDRQLLQDSIIGWEYKPLPYLLATTNLILHDIEVPNITYRDSLDQSLSEYKEKQRVDIIMANPPFGGIVANNNENNFPQNYRTKESADLFLILMIHLLKVGGRAGIVLPDGSLTGDGVKQRVREKLLKDCRLHTIIRLPNSVFQPYATVATNLLFFDKVHHNNETADFATQEIWYYEHRLPEGQKSYSKTKPIKESEFDPIRTWWDNRIESEVCWKVDIKTLQERNFDLDIKNPNKVAEVYEYSSSELIMKFSESLIKTNQFLKELKKAID</sequence>
<evidence type="ECO:0000256" key="5">
    <source>
        <dbReference type="ARBA" id="ARBA00022691"/>
    </source>
</evidence>
<dbReference type="Gene3D" id="3.40.50.150">
    <property type="entry name" value="Vaccinia Virus protein VP39"/>
    <property type="match status" value="1"/>
</dbReference>
<dbReference type="Gene3D" id="1.20.1260.30">
    <property type="match status" value="1"/>
</dbReference>
<comment type="catalytic activity">
    <reaction evidence="7">
        <text>a 2'-deoxyadenosine in DNA + S-adenosyl-L-methionine = an N(6)-methyl-2'-deoxyadenosine in DNA + S-adenosyl-L-homocysteine + H(+)</text>
        <dbReference type="Rhea" id="RHEA:15197"/>
        <dbReference type="Rhea" id="RHEA-COMP:12418"/>
        <dbReference type="Rhea" id="RHEA-COMP:12419"/>
        <dbReference type="ChEBI" id="CHEBI:15378"/>
        <dbReference type="ChEBI" id="CHEBI:57856"/>
        <dbReference type="ChEBI" id="CHEBI:59789"/>
        <dbReference type="ChEBI" id="CHEBI:90615"/>
        <dbReference type="ChEBI" id="CHEBI:90616"/>
        <dbReference type="EC" id="2.1.1.72"/>
    </reaction>
</comment>
<evidence type="ECO:0000259" key="9">
    <source>
        <dbReference type="Pfam" id="PF12161"/>
    </source>
</evidence>
<feature type="domain" description="DNA methylase adenine-specific" evidence="8">
    <location>
        <begin position="139"/>
        <end position="449"/>
    </location>
</feature>
<evidence type="ECO:0000256" key="6">
    <source>
        <dbReference type="ARBA" id="ARBA00022747"/>
    </source>
</evidence>
<accession>A0A1B8ZST2</accession>
<dbReference type="InterPro" id="IPR022749">
    <property type="entry name" value="D12N6_MeTrfase_N"/>
</dbReference>
<feature type="domain" description="N6 adenine-specific DNA methyltransferase N-terminal" evidence="9">
    <location>
        <begin position="7"/>
        <end position="129"/>
    </location>
</feature>
<dbReference type="EMBL" id="MAYG01000001">
    <property type="protein sequence ID" value="OCA74637.1"/>
    <property type="molecule type" value="Genomic_DNA"/>
</dbReference>
<dbReference type="Pfam" id="PF12161">
    <property type="entry name" value="HsdM_N"/>
    <property type="match status" value="1"/>
</dbReference>
<evidence type="ECO:0000256" key="2">
    <source>
        <dbReference type="ARBA" id="ARBA00011900"/>
    </source>
</evidence>
<dbReference type="OrthoDB" id="9814572at2"/>
<dbReference type="GO" id="GO:0008170">
    <property type="term" value="F:N-methyltransferase activity"/>
    <property type="evidence" value="ECO:0007669"/>
    <property type="project" value="InterPro"/>
</dbReference>
<evidence type="ECO:0000256" key="1">
    <source>
        <dbReference type="ARBA" id="ARBA00006594"/>
    </source>
</evidence>
<keyword evidence="5" id="KW-0949">S-adenosyl-L-methionine</keyword>
<dbReference type="STRING" id="651561.BBI00_09970"/>
<reference evidence="11" key="1">
    <citation type="submission" date="2016-07" db="EMBL/GenBank/DDBJ databases">
        <authorList>
            <person name="Florea S."/>
            <person name="Webb J.S."/>
            <person name="Jaromczyk J."/>
            <person name="Schardl C.L."/>
        </authorList>
    </citation>
    <scope>NUCLEOTIDE SEQUENCE [LARGE SCALE GENOMIC DNA]</scope>
    <source>
        <strain evidence="11">CC-VM-7</strain>
    </source>
</reference>
<protein>
    <recommendedName>
        <fullName evidence="2">site-specific DNA-methyltransferase (adenine-specific)</fullName>
        <ecNumber evidence="2">2.1.1.72</ecNumber>
    </recommendedName>
</protein>
<keyword evidence="3 10" id="KW-0489">Methyltransferase</keyword>
<dbReference type="GO" id="GO:0009007">
    <property type="term" value="F:site-specific DNA-methyltransferase (adenine-specific) activity"/>
    <property type="evidence" value="ECO:0007669"/>
    <property type="project" value="UniProtKB-EC"/>
</dbReference>
<dbReference type="InterPro" id="IPR038333">
    <property type="entry name" value="T1MK-like_N_sf"/>
</dbReference>
<dbReference type="RefSeq" id="WP_065398625.1">
    <property type="nucleotide sequence ID" value="NZ_MAYG01000001.1"/>
</dbReference>
<comment type="similarity">
    <text evidence="1">Belongs to the N(4)/N(6)-methyltransferase family.</text>
</comment>
<dbReference type="GO" id="GO:0003677">
    <property type="term" value="F:DNA binding"/>
    <property type="evidence" value="ECO:0007669"/>
    <property type="project" value="InterPro"/>
</dbReference>
<dbReference type="CDD" id="cd02440">
    <property type="entry name" value="AdoMet_MTases"/>
    <property type="match status" value="1"/>
</dbReference>
<dbReference type="Proteomes" id="UP000093432">
    <property type="component" value="Unassembled WGS sequence"/>
</dbReference>
<comment type="caution">
    <text evidence="10">The sequence shown here is derived from an EMBL/GenBank/DDBJ whole genome shotgun (WGS) entry which is preliminary data.</text>
</comment>
<organism evidence="10 11">
    <name type="scientific">Chryseobacterium arthrosphaerae</name>
    <dbReference type="NCBI Taxonomy" id="651561"/>
    <lineage>
        <taxon>Bacteria</taxon>
        <taxon>Pseudomonadati</taxon>
        <taxon>Bacteroidota</taxon>
        <taxon>Flavobacteriia</taxon>
        <taxon>Flavobacteriales</taxon>
        <taxon>Weeksellaceae</taxon>
        <taxon>Chryseobacterium group</taxon>
        <taxon>Chryseobacterium</taxon>
    </lineage>
</organism>
<dbReference type="EC" id="2.1.1.72" evidence="2"/>
<evidence type="ECO:0000313" key="10">
    <source>
        <dbReference type="EMBL" id="OCA74637.1"/>
    </source>
</evidence>
<dbReference type="AlphaFoldDB" id="A0A1B8ZST2"/>
<dbReference type="InterPro" id="IPR003356">
    <property type="entry name" value="DNA_methylase_A-5"/>
</dbReference>
<dbReference type="PRINTS" id="PR00507">
    <property type="entry name" value="N12N6MTFRASE"/>
</dbReference>
<evidence type="ECO:0000256" key="7">
    <source>
        <dbReference type="ARBA" id="ARBA00047942"/>
    </source>
</evidence>